<evidence type="ECO:0000256" key="1">
    <source>
        <dbReference type="SAM" id="Phobius"/>
    </source>
</evidence>
<sequence>MLPIDYPAIPLSFVAGPAVLANVCAILQDRVNIRHAHSVDQWRSLQSLRAGQGGKAARLYSDTDAAVALSGRRVRLQLRATELLTLGTCSFGVTSLLSLGWSILANAEINRSAALFSVSTIFCASVGLLILMTVALTVIQESASARALMRVHFLSSPSQAEAAGDQP</sequence>
<dbReference type="RefSeq" id="WP_227705591.1">
    <property type="nucleotide sequence ID" value="NZ_JBEAAL010000031.1"/>
</dbReference>
<name>A0ABV0MBQ2_9HYPH</name>
<feature type="transmembrane region" description="Helical" evidence="1">
    <location>
        <begin position="83"/>
        <end position="104"/>
    </location>
</feature>
<evidence type="ECO:0008006" key="4">
    <source>
        <dbReference type="Google" id="ProtNLM"/>
    </source>
</evidence>
<dbReference type="EMBL" id="JBEAAL010000031">
    <property type="protein sequence ID" value="MEQ1408876.1"/>
    <property type="molecule type" value="Genomic_DNA"/>
</dbReference>
<proteinExistence type="predicted"/>
<comment type="caution">
    <text evidence="2">The sequence shown here is derived from an EMBL/GenBank/DDBJ whole genome shotgun (WGS) entry which is preliminary data.</text>
</comment>
<feature type="transmembrane region" description="Helical" evidence="1">
    <location>
        <begin position="116"/>
        <end position="139"/>
    </location>
</feature>
<accession>A0ABV0MBQ2</accession>
<gene>
    <name evidence="2" type="ORF">ABK249_28600</name>
</gene>
<evidence type="ECO:0000313" key="3">
    <source>
        <dbReference type="Proteomes" id="UP001496627"/>
    </source>
</evidence>
<dbReference type="Proteomes" id="UP001496627">
    <property type="component" value="Unassembled WGS sequence"/>
</dbReference>
<keyword evidence="1" id="KW-1133">Transmembrane helix</keyword>
<feature type="transmembrane region" description="Helical" evidence="1">
    <location>
        <begin position="6"/>
        <end position="27"/>
    </location>
</feature>
<keyword evidence="1" id="KW-0472">Membrane</keyword>
<protein>
    <recommendedName>
        <fullName evidence="4">DUF2721 domain-containing protein</fullName>
    </recommendedName>
</protein>
<keyword evidence="1" id="KW-0812">Transmembrane</keyword>
<evidence type="ECO:0000313" key="2">
    <source>
        <dbReference type="EMBL" id="MEQ1408876.1"/>
    </source>
</evidence>
<reference evidence="2 3" key="1">
    <citation type="submission" date="2024-05" db="EMBL/GenBank/DDBJ databases">
        <title>Neorhizobium sp. Rsf11, a plant growth promoting and heavy metal resistant PAH-degrader.</title>
        <authorList>
            <person name="Golubev S.N."/>
            <person name="Muratova A.Y."/>
            <person name="Markelova M.I."/>
        </authorList>
    </citation>
    <scope>NUCLEOTIDE SEQUENCE [LARGE SCALE GENOMIC DNA]</scope>
    <source>
        <strain evidence="2 3">Rsf11</strain>
    </source>
</reference>
<organism evidence="2 3">
    <name type="scientific">Neorhizobium phenanthreniclasticum</name>
    <dbReference type="NCBI Taxonomy" id="3157917"/>
    <lineage>
        <taxon>Bacteria</taxon>
        <taxon>Pseudomonadati</taxon>
        <taxon>Pseudomonadota</taxon>
        <taxon>Alphaproteobacteria</taxon>
        <taxon>Hyphomicrobiales</taxon>
        <taxon>Rhizobiaceae</taxon>
        <taxon>Rhizobium/Agrobacterium group</taxon>
        <taxon>Neorhizobium</taxon>
    </lineage>
</organism>
<keyword evidence="3" id="KW-1185">Reference proteome</keyword>